<evidence type="ECO:0000313" key="2">
    <source>
        <dbReference type="EMBL" id="MEK8130316.1"/>
    </source>
</evidence>
<gene>
    <name evidence="2" type="ORF">WMW72_20635</name>
</gene>
<dbReference type="PROSITE" id="PS51257">
    <property type="entry name" value="PROKAR_LIPOPROTEIN"/>
    <property type="match status" value="1"/>
</dbReference>
<evidence type="ECO:0000256" key="1">
    <source>
        <dbReference type="SAM" id="SignalP"/>
    </source>
</evidence>
<feature type="chain" id="PRO_5046081316" description="Lipoprotein" evidence="1">
    <location>
        <begin position="25"/>
        <end position="458"/>
    </location>
</feature>
<keyword evidence="1" id="KW-0732">Signal</keyword>
<dbReference type="RefSeq" id="WP_341417448.1">
    <property type="nucleotide sequence ID" value="NZ_JBBPCC010000014.1"/>
</dbReference>
<feature type="signal peptide" evidence="1">
    <location>
        <begin position="1"/>
        <end position="24"/>
    </location>
</feature>
<name>A0ABU9DN68_9BACL</name>
<protein>
    <recommendedName>
        <fullName evidence="4">Lipoprotein</fullName>
    </recommendedName>
</protein>
<keyword evidence="3" id="KW-1185">Reference proteome</keyword>
<proteinExistence type="predicted"/>
<evidence type="ECO:0000313" key="3">
    <source>
        <dbReference type="Proteomes" id="UP001469365"/>
    </source>
</evidence>
<evidence type="ECO:0008006" key="4">
    <source>
        <dbReference type="Google" id="ProtNLM"/>
    </source>
</evidence>
<dbReference type="Proteomes" id="UP001469365">
    <property type="component" value="Unassembled WGS sequence"/>
</dbReference>
<sequence>MKRMTIIASLAVLTLLSGCLQLVGRQTSMPPEPSLVPVPATPQFELKQLQGHLKPDVDEKYPPVSDKNPMTFHYISDIELDRASVEQAVKEQLTSNLTDRKDFDYRIHWGSDQDFTLSLFDLLPREAVHVSLQKAKTKEPGLLNEGALHLFDTVFQYREAGSAPALAVTNFNSQQHRYTEVDAAQQLGLIREVESGNMFTVTSGPSKIQIMDIKSGLTRALPIPDAKYRAGLEQLHGFKNILFPDTYKGDELYVVLSHSEVHRLNIRTQRSEKVYTSPLPILGISPSPDGKMIGLMVAQDQELRAEADLLVINEKGKAVFAIPRAAYISHSDGYLTEYMIKWQQGNTLRITTEYPDQSRAGQKEIDVRTQAVTMIPDKDPDLDMLNRISATEPEITIYLSPDPSKAVYITRSNADFYIEIWMTGDRGTQPRFVGIGRFLGWVSPDEFVWVEYGAAGVR</sequence>
<reference evidence="2 3" key="1">
    <citation type="submission" date="2024-04" db="EMBL/GenBank/DDBJ databases">
        <title>draft genome sequnece of Paenibacillus filicis.</title>
        <authorList>
            <person name="Kim D.-U."/>
        </authorList>
    </citation>
    <scope>NUCLEOTIDE SEQUENCE [LARGE SCALE GENOMIC DNA]</scope>
    <source>
        <strain evidence="2 3">KACC14197</strain>
    </source>
</reference>
<dbReference type="SUPFAM" id="SSF82171">
    <property type="entry name" value="DPP6 N-terminal domain-like"/>
    <property type="match status" value="1"/>
</dbReference>
<dbReference type="EMBL" id="JBBPCC010000014">
    <property type="protein sequence ID" value="MEK8130316.1"/>
    <property type="molecule type" value="Genomic_DNA"/>
</dbReference>
<accession>A0ABU9DN68</accession>
<organism evidence="2 3">
    <name type="scientific">Paenibacillus filicis</name>
    <dbReference type="NCBI Taxonomy" id="669464"/>
    <lineage>
        <taxon>Bacteria</taxon>
        <taxon>Bacillati</taxon>
        <taxon>Bacillota</taxon>
        <taxon>Bacilli</taxon>
        <taxon>Bacillales</taxon>
        <taxon>Paenibacillaceae</taxon>
        <taxon>Paenibacillus</taxon>
    </lineage>
</organism>
<comment type="caution">
    <text evidence="2">The sequence shown here is derived from an EMBL/GenBank/DDBJ whole genome shotgun (WGS) entry which is preliminary data.</text>
</comment>